<dbReference type="EMBL" id="CP031165">
    <property type="protein sequence ID" value="AXV09208.1"/>
    <property type="molecule type" value="Genomic_DNA"/>
</dbReference>
<dbReference type="InterPro" id="IPR051908">
    <property type="entry name" value="Ribosomal_N-acetyltransferase"/>
</dbReference>
<name>A0A346Y411_9ACTN</name>
<dbReference type="KEGG" id="euz:DVS28_a4547"/>
<evidence type="ECO:0000313" key="3">
    <source>
        <dbReference type="Proteomes" id="UP000264006"/>
    </source>
</evidence>
<dbReference type="SUPFAM" id="SSF55729">
    <property type="entry name" value="Acyl-CoA N-acyltransferases (Nat)"/>
    <property type="match status" value="1"/>
</dbReference>
<keyword evidence="3" id="KW-1185">Reference proteome</keyword>
<evidence type="ECO:0000313" key="2">
    <source>
        <dbReference type="EMBL" id="AXV09208.1"/>
    </source>
</evidence>
<dbReference type="Gene3D" id="3.40.630.30">
    <property type="match status" value="1"/>
</dbReference>
<accession>A0A346Y411</accession>
<dbReference type="Proteomes" id="UP000264006">
    <property type="component" value="Chromosome"/>
</dbReference>
<dbReference type="PANTHER" id="PTHR43441">
    <property type="entry name" value="RIBOSOMAL-PROTEIN-SERINE ACETYLTRANSFERASE"/>
    <property type="match status" value="1"/>
</dbReference>
<dbReference type="GO" id="GO:0008999">
    <property type="term" value="F:protein-N-terminal-alanine acetyltransferase activity"/>
    <property type="evidence" value="ECO:0007669"/>
    <property type="project" value="TreeGrafter"/>
</dbReference>
<gene>
    <name evidence="2" type="ORF">DVS28_a4547</name>
</gene>
<reference evidence="2 3" key="1">
    <citation type="submission" date="2018-09" db="EMBL/GenBank/DDBJ databases">
        <title>Complete genome sequence of Euzebya sp. DY32-46 isolated from seawater of Pacific Ocean.</title>
        <authorList>
            <person name="Xu L."/>
            <person name="Wu Y.-H."/>
            <person name="Xu X.-W."/>
        </authorList>
    </citation>
    <scope>NUCLEOTIDE SEQUENCE [LARGE SCALE GENOMIC DNA]</scope>
    <source>
        <strain evidence="2 3">DY32-46</strain>
    </source>
</reference>
<dbReference type="AlphaFoldDB" id="A0A346Y411"/>
<dbReference type="InterPro" id="IPR000182">
    <property type="entry name" value="GNAT_dom"/>
</dbReference>
<dbReference type="GO" id="GO:0005737">
    <property type="term" value="C:cytoplasm"/>
    <property type="evidence" value="ECO:0007669"/>
    <property type="project" value="TreeGrafter"/>
</dbReference>
<feature type="domain" description="N-acetyltransferase" evidence="1">
    <location>
        <begin position="23"/>
        <end position="182"/>
    </location>
</feature>
<dbReference type="InterPro" id="IPR016181">
    <property type="entry name" value="Acyl_CoA_acyltransferase"/>
</dbReference>
<protein>
    <submittedName>
        <fullName evidence="2">Acetyltransferase</fullName>
    </submittedName>
</protein>
<dbReference type="PROSITE" id="PS51186">
    <property type="entry name" value="GNAT"/>
    <property type="match status" value="1"/>
</dbReference>
<dbReference type="PANTHER" id="PTHR43441:SF10">
    <property type="entry name" value="ACETYLTRANSFERASE"/>
    <property type="match status" value="1"/>
</dbReference>
<evidence type="ECO:0000259" key="1">
    <source>
        <dbReference type="PROSITE" id="PS51186"/>
    </source>
</evidence>
<organism evidence="2 3">
    <name type="scientific">Euzebya pacifica</name>
    <dbReference type="NCBI Taxonomy" id="1608957"/>
    <lineage>
        <taxon>Bacteria</taxon>
        <taxon>Bacillati</taxon>
        <taxon>Actinomycetota</taxon>
        <taxon>Nitriliruptoria</taxon>
        <taxon>Euzebyales</taxon>
    </lineage>
</organism>
<sequence length="199" mass="21595">MADVPYPPPPEIVLPHPWVLGEYRLRPPEPRDVPALTEALQSVEVQRFTRVPSPYDVHDAEQYVRSAREGLERGDAIRLLVTDPPGEQLYGACGLEIDWRDGVAELGYWLHANARGRGIATRVGSELCRFGFGLGLGRIHLQAAVNNPGSVEVARRIGFVQEGTLRLAAIDGPAGSTAAPRADMHVFGLLPGELLPVAP</sequence>
<proteinExistence type="predicted"/>
<keyword evidence="2" id="KW-0808">Transferase</keyword>
<dbReference type="Pfam" id="PF13302">
    <property type="entry name" value="Acetyltransf_3"/>
    <property type="match status" value="1"/>
</dbReference>
<dbReference type="GO" id="GO:1990189">
    <property type="term" value="F:protein N-terminal-serine acetyltransferase activity"/>
    <property type="evidence" value="ECO:0007669"/>
    <property type="project" value="TreeGrafter"/>
</dbReference>